<dbReference type="Pfam" id="PF03727">
    <property type="entry name" value="Hexokinase_2"/>
    <property type="match status" value="1"/>
</dbReference>
<dbReference type="EnsemblMetazoa" id="CJA14011a.1">
    <property type="protein sequence ID" value="CJA14011a.1"/>
    <property type="gene ID" value="WBGene00133215"/>
</dbReference>
<dbReference type="EC" id="2.7.1.-" evidence="2"/>
<dbReference type="PANTHER" id="PTHR19443">
    <property type="entry name" value="HEXOKINASE"/>
    <property type="match status" value="1"/>
</dbReference>
<keyword evidence="6" id="KW-1185">Reference proteome</keyword>
<dbReference type="CDD" id="cd22249">
    <property type="entry name" value="UDM1_RNF168_RNF169-like"/>
    <property type="match status" value="1"/>
</dbReference>
<evidence type="ECO:0000256" key="1">
    <source>
        <dbReference type="ARBA" id="ARBA00004888"/>
    </source>
</evidence>
<dbReference type="GO" id="GO:0006006">
    <property type="term" value="P:glucose metabolic process"/>
    <property type="evidence" value="ECO:0007669"/>
    <property type="project" value="TreeGrafter"/>
</dbReference>
<reference evidence="6" key="1">
    <citation type="submission" date="2010-08" db="EMBL/GenBank/DDBJ databases">
        <authorList>
            <consortium name="Caenorhabditis japonica Sequencing Consortium"/>
            <person name="Wilson R.K."/>
        </authorList>
    </citation>
    <scope>NUCLEOTIDE SEQUENCE [LARGE SCALE GENOMIC DNA]</scope>
    <source>
        <strain evidence="6">DF5081</strain>
    </source>
</reference>
<dbReference type="GO" id="GO:0008865">
    <property type="term" value="F:fructokinase activity"/>
    <property type="evidence" value="ECO:0007669"/>
    <property type="project" value="TreeGrafter"/>
</dbReference>
<dbReference type="GO" id="GO:0005739">
    <property type="term" value="C:mitochondrion"/>
    <property type="evidence" value="ECO:0007669"/>
    <property type="project" value="TreeGrafter"/>
</dbReference>
<keyword evidence="2" id="KW-0067">ATP-binding</keyword>
<dbReference type="AlphaFoldDB" id="A0A8R1DYM3"/>
<evidence type="ECO:0000256" key="3">
    <source>
        <dbReference type="SAM" id="Coils"/>
    </source>
</evidence>
<dbReference type="InterPro" id="IPR022673">
    <property type="entry name" value="Hexokinase_C"/>
</dbReference>
<dbReference type="PROSITE" id="PS51748">
    <property type="entry name" value="HEXOKINASE_2"/>
    <property type="match status" value="1"/>
</dbReference>
<accession>A0A8R1DYM3</accession>
<keyword evidence="3" id="KW-0175">Coiled coil</keyword>
<dbReference type="GO" id="GO:0004340">
    <property type="term" value="F:glucokinase activity"/>
    <property type="evidence" value="ECO:0007669"/>
    <property type="project" value="TreeGrafter"/>
</dbReference>
<dbReference type="PRINTS" id="PR00475">
    <property type="entry name" value="HEXOKINASE"/>
</dbReference>
<dbReference type="SUPFAM" id="SSF53067">
    <property type="entry name" value="Actin-like ATPase domain"/>
    <property type="match status" value="1"/>
</dbReference>
<dbReference type="GO" id="GO:0006096">
    <property type="term" value="P:glycolytic process"/>
    <property type="evidence" value="ECO:0007669"/>
    <property type="project" value="UniProtKB-KW"/>
</dbReference>
<reference evidence="5" key="2">
    <citation type="submission" date="2022-06" db="UniProtKB">
        <authorList>
            <consortium name="EnsemblMetazoa"/>
        </authorList>
    </citation>
    <scope>IDENTIFICATION</scope>
    <source>
        <strain evidence="5">DF5081</strain>
    </source>
</reference>
<dbReference type="Gene3D" id="3.40.367.20">
    <property type="match status" value="1"/>
</dbReference>
<proteinExistence type="inferred from homology"/>
<dbReference type="GO" id="GO:0001678">
    <property type="term" value="P:intracellular glucose homeostasis"/>
    <property type="evidence" value="ECO:0007669"/>
    <property type="project" value="InterPro"/>
</dbReference>
<evidence type="ECO:0000256" key="2">
    <source>
        <dbReference type="RuleBase" id="RU362007"/>
    </source>
</evidence>
<feature type="domain" description="Hexokinase C-terminal" evidence="4">
    <location>
        <begin position="1"/>
        <end position="220"/>
    </location>
</feature>
<dbReference type="GO" id="GO:0005536">
    <property type="term" value="F:D-glucose binding"/>
    <property type="evidence" value="ECO:0007669"/>
    <property type="project" value="InterPro"/>
</dbReference>
<organism evidence="5 6">
    <name type="scientific">Caenorhabditis japonica</name>
    <dbReference type="NCBI Taxonomy" id="281687"/>
    <lineage>
        <taxon>Eukaryota</taxon>
        <taxon>Metazoa</taxon>
        <taxon>Ecdysozoa</taxon>
        <taxon>Nematoda</taxon>
        <taxon>Chromadorea</taxon>
        <taxon>Rhabditida</taxon>
        <taxon>Rhabditina</taxon>
        <taxon>Rhabditomorpha</taxon>
        <taxon>Rhabditoidea</taxon>
        <taxon>Rhabditidae</taxon>
        <taxon>Peloderinae</taxon>
        <taxon>Caenorhabditis</taxon>
    </lineage>
</organism>
<dbReference type="InterPro" id="IPR001312">
    <property type="entry name" value="Hexokinase"/>
</dbReference>
<dbReference type="Proteomes" id="UP000005237">
    <property type="component" value="Unassembled WGS sequence"/>
</dbReference>
<evidence type="ECO:0000313" key="6">
    <source>
        <dbReference type="Proteomes" id="UP000005237"/>
    </source>
</evidence>
<dbReference type="GO" id="GO:0005829">
    <property type="term" value="C:cytosol"/>
    <property type="evidence" value="ECO:0007669"/>
    <property type="project" value="TreeGrafter"/>
</dbReference>
<feature type="coiled-coil region" evidence="3">
    <location>
        <begin position="225"/>
        <end position="270"/>
    </location>
</feature>
<dbReference type="InterPro" id="IPR043129">
    <property type="entry name" value="ATPase_NBD"/>
</dbReference>
<name>A0A8R1DYM3_CAEJA</name>
<dbReference type="GO" id="GO:0005524">
    <property type="term" value="F:ATP binding"/>
    <property type="evidence" value="ECO:0007669"/>
    <property type="project" value="UniProtKB-UniRule"/>
</dbReference>
<dbReference type="PANTHER" id="PTHR19443:SF77">
    <property type="entry name" value="PHOSPHOTRANSFERASE"/>
    <property type="match status" value="1"/>
</dbReference>
<evidence type="ECO:0000313" key="5">
    <source>
        <dbReference type="EnsemblMetazoa" id="CJA14011a.1"/>
    </source>
</evidence>
<keyword evidence="2" id="KW-0324">Glycolysis</keyword>
<keyword evidence="2" id="KW-0808">Transferase</keyword>
<keyword evidence="2" id="KW-0418">Kinase</keyword>
<comment type="pathway">
    <text evidence="1">Carbohydrate degradation; glycolysis; D-glyceraldehyde 3-phosphate and glycerone phosphate from D-glucose: step 1/4.</text>
</comment>
<sequence>MIIDTEWGGFGDKGEADYIFTRYDKIVDSKSDHPGVNSLDKLIAGMCMGELVRLVLERLTANKVLFNGNGSKLLRTRNSFPTKYISEILQFVFLFLRISFSPSTKISSDDCGVYSNTRQIMDELGIEGATFSDMLLLREVCVVVSRRSANLAAAAIACVLNRVRRPNMLVAIDGSTYKYHPFFNHWVCEKIRELLDPGLDFKIVQTGDGSGRGAALIAAIVSRVKRDEEKRLAELEVQRQKEAEAEEKRLLEVENEKLEAEERARKMSEMLKYQFERGAEESAHRND</sequence>
<comment type="similarity">
    <text evidence="2">Belongs to the hexokinase family.</text>
</comment>
<protein>
    <recommendedName>
        <fullName evidence="2">Phosphotransferase</fullName>
        <ecNumber evidence="2">2.7.1.-</ecNumber>
    </recommendedName>
</protein>
<keyword evidence="2" id="KW-0547">Nucleotide-binding</keyword>
<evidence type="ECO:0000259" key="4">
    <source>
        <dbReference type="Pfam" id="PF03727"/>
    </source>
</evidence>